<accession>A0AAV1BBJ2</accession>
<organism evidence="1 2">
    <name type="scientific">Vicia faba</name>
    <name type="common">Broad bean</name>
    <name type="synonym">Faba vulgaris</name>
    <dbReference type="NCBI Taxonomy" id="3906"/>
    <lineage>
        <taxon>Eukaryota</taxon>
        <taxon>Viridiplantae</taxon>
        <taxon>Streptophyta</taxon>
        <taxon>Embryophyta</taxon>
        <taxon>Tracheophyta</taxon>
        <taxon>Spermatophyta</taxon>
        <taxon>Magnoliopsida</taxon>
        <taxon>eudicotyledons</taxon>
        <taxon>Gunneridae</taxon>
        <taxon>Pentapetalae</taxon>
        <taxon>rosids</taxon>
        <taxon>fabids</taxon>
        <taxon>Fabales</taxon>
        <taxon>Fabaceae</taxon>
        <taxon>Papilionoideae</taxon>
        <taxon>50 kb inversion clade</taxon>
        <taxon>NPAAA clade</taxon>
        <taxon>Hologalegina</taxon>
        <taxon>IRL clade</taxon>
        <taxon>Fabeae</taxon>
        <taxon>Vicia</taxon>
    </lineage>
</organism>
<evidence type="ECO:0000313" key="1">
    <source>
        <dbReference type="EMBL" id="CAI8619865.1"/>
    </source>
</evidence>
<protein>
    <submittedName>
        <fullName evidence="1">Uncharacterized protein</fullName>
    </submittedName>
</protein>
<evidence type="ECO:0000313" key="2">
    <source>
        <dbReference type="Proteomes" id="UP001157006"/>
    </source>
</evidence>
<name>A0AAV1BBJ2_VICFA</name>
<gene>
    <name evidence="1" type="ORF">VFH_VI191520</name>
</gene>
<reference evidence="1 2" key="1">
    <citation type="submission" date="2023-01" db="EMBL/GenBank/DDBJ databases">
        <authorList>
            <person name="Kreplak J."/>
        </authorList>
    </citation>
    <scope>NUCLEOTIDE SEQUENCE [LARGE SCALE GENOMIC DNA]</scope>
</reference>
<sequence length="114" mass="13009">MSWLVQLFKEKHKIFFFLPSNFTASKAPPSLSVSQHLFRMKTSFTSLDFLTWLQPLIPPNQSNTDDATITPFSTARRPGSTTALLAFIDSAPFLTNFTPNANREKRDIEKLMKK</sequence>
<dbReference type="Proteomes" id="UP001157006">
    <property type="component" value="Chromosome 6"/>
</dbReference>
<proteinExistence type="predicted"/>
<keyword evidence="2" id="KW-1185">Reference proteome</keyword>
<dbReference type="EMBL" id="OX451741">
    <property type="protein sequence ID" value="CAI8619865.1"/>
    <property type="molecule type" value="Genomic_DNA"/>
</dbReference>
<dbReference type="AlphaFoldDB" id="A0AAV1BBJ2"/>